<dbReference type="OrthoDB" id="5420711at2759"/>
<dbReference type="RefSeq" id="XP_023622677.1">
    <property type="nucleotide sequence ID" value="XM_023766909.1"/>
</dbReference>
<keyword evidence="2" id="KW-1185">Reference proteome</keyword>
<protein>
    <submittedName>
        <fullName evidence="1">Uncharacterized protein</fullName>
    </submittedName>
</protein>
<dbReference type="Proteomes" id="UP000225277">
    <property type="component" value="Unassembled WGS sequence"/>
</dbReference>
<dbReference type="GeneID" id="35596853"/>
<organism evidence="1 2">
    <name type="scientific">Ramularia collo-cygni</name>
    <dbReference type="NCBI Taxonomy" id="112498"/>
    <lineage>
        <taxon>Eukaryota</taxon>
        <taxon>Fungi</taxon>
        <taxon>Dikarya</taxon>
        <taxon>Ascomycota</taxon>
        <taxon>Pezizomycotina</taxon>
        <taxon>Dothideomycetes</taxon>
        <taxon>Dothideomycetidae</taxon>
        <taxon>Mycosphaerellales</taxon>
        <taxon>Mycosphaerellaceae</taxon>
        <taxon>Ramularia</taxon>
    </lineage>
</organism>
<dbReference type="InterPro" id="IPR038883">
    <property type="entry name" value="AN11006-like"/>
</dbReference>
<gene>
    <name evidence="1" type="ORF">RCC_01615</name>
</gene>
<dbReference type="PANTHER" id="PTHR42085:SF1">
    <property type="entry name" value="F-BOX DOMAIN-CONTAINING PROTEIN"/>
    <property type="match status" value="1"/>
</dbReference>
<evidence type="ECO:0000313" key="2">
    <source>
        <dbReference type="Proteomes" id="UP000225277"/>
    </source>
</evidence>
<dbReference type="EMBL" id="FJUY01000002">
    <property type="protein sequence ID" value="CZT15781.1"/>
    <property type="molecule type" value="Genomic_DNA"/>
</dbReference>
<evidence type="ECO:0000313" key="1">
    <source>
        <dbReference type="EMBL" id="CZT15781.1"/>
    </source>
</evidence>
<dbReference type="PANTHER" id="PTHR42085">
    <property type="entry name" value="F-BOX DOMAIN-CONTAINING PROTEIN"/>
    <property type="match status" value="1"/>
</dbReference>
<name>A0A2D3UMV9_9PEZI</name>
<sequence>MMAGSQQNEPPTAVWNAEKGTSKNLSTGMMKPLYTSCSEHRHSLERNGCLSGPSPIMAETPRFFQQSAATPSPFLRLPVEIRLQIYGLLVLPRDQSHLSASYEKVTASAQDYYDYDKNDLANRANPTLCIRTIDPLRYPMRYPADRPHLRGSYSVHGQSMRFRCMSTTYHCVNIPKIQPNLKIMGVNKQIHNEVAELLYSGYTFDFDTHVEAIVPFLADLTPFARSCIKSIRIVKRALAYQKEFDKCEWNGAMRALTDPNCGISLRRLELGVVAGRPGENGWNDVATYCARDFDLLRTQEGMEWIPTLLGVAGLKELDVHAVVEHCPPGTSSSAMANYIRFSASVDGGFREWLKGQLLS</sequence>
<proteinExistence type="predicted"/>
<accession>A0A2D3UMV9</accession>
<reference evidence="1 2" key="1">
    <citation type="submission" date="2016-03" db="EMBL/GenBank/DDBJ databases">
        <authorList>
            <person name="Ploux O."/>
        </authorList>
    </citation>
    <scope>NUCLEOTIDE SEQUENCE [LARGE SCALE GENOMIC DNA]</scope>
    <source>
        <strain evidence="1 2">URUG2</strain>
    </source>
</reference>
<dbReference type="AlphaFoldDB" id="A0A2D3UMV9"/>